<proteinExistence type="predicted"/>
<evidence type="ECO:0000313" key="4">
    <source>
        <dbReference type="Proteomes" id="UP000229340"/>
    </source>
</evidence>
<evidence type="ECO:0000256" key="2">
    <source>
        <dbReference type="SAM" id="Phobius"/>
    </source>
</evidence>
<feature type="transmembrane region" description="Helical" evidence="2">
    <location>
        <begin position="96"/>
        <end position="115"/>
    </location>
</feature>
<dbReference type="AlphaFoldDB" id="A0A2D2LV46"/>
<dbReference type="EMBL" id="CP024443">
    <property type="protein sequence ID" value="ATR78893.1"/>
    <property type="molecule type" value="Genomic_DNA"/>
</dbReference>
<keyword evidence="2" id="KW-1133">Transmembrane helix</keyword>
<protein>
    <submittedName>
        <fullName evidence="3">Uncharacterized protein</fullName>
    </submittedName>
</protein>
<organism evidence="3 4">
    <name type="scientific">Faucicola osloensis</name>
    <name type="common">Moraxella osloensis</name>
    <dbReference type="NCBI Taxonomy" id="34062"/>
    <lineage>
        <taxon>Bacteria</taxon>
        <taxon>Pseudomonadati</taxon>
        <taxon>Pseudomonadota</taxon>
        <taxon>Gammaproteobacteria</taxon>
        <taxon>Moraxellales</taxon>
        <taxon>Moraxellaceae</taxon>
        <taxon>Faucicola</taxon>
    </lineage>
</organism>
<feature type="coiled-coil region" evidence="1">
    <location>
        <begin position="27"/>
        <end position="54"/>
    </location>
</feature>
<accession>A0A2D2LV46</accession>
<dbReference type="RefSeq" id="WP_100270140.1">
    <property type="nucleotide sequence ID" value="NZ_CP024443.1"/>
</dbReference>
<sequence>MAQSTLPSHIKQLVDKKNYVIAIKTHAQEQGISLDEAKQQIDAYENQALAANSQTPPTAHRAASVETKEQGFGTLTQGLDNHLKQENIKVPLIPRWVKRVSVIILVILIIGWLFYRLFK</sequence>
<keyword evidence="2" id="KW-0812">Transmembrane</keyword>
<gene>
    <name evidence="3" type="ORF">NP7_06260</name>
</gene>
<evidence type="ECO:0000256" key="1">
    <source>
        <dbReference type="SAM" id="Coils"/>
    </source>
</evidence>
<keyword evidence="2" id="KW-0472">Membrane</keyword>
<name>A0A2D2LV46_FAUOS</name>
<reference evidence="4" key="1">
    <citation type="submission" date="2017-11" db="EMBL/GenBank/DDBJ databases">
        <title>Complete genome sequence of Moraxella osloensis NP7 isolated from human skin.</title>
        <authorList>
            <person name="Lee K."/>
            <person name="Lim J.Y."/>
            <person name="Hwang I."/>
        </authorList>
    </citation>
    <scope>NUCLEOTIDE SEQUENCE [LARGE SCALE GENOMIC DNA]</scope>
    <source>
        <strain evidence="4">NP7</strain>
    </source>
</reference>
<evidence type="ECO:0000313" key="3">
    <source>
        <dbReference type="EMBL" id="ATR78893.1"/>
    </source>
</evidence>
<dbReference type="Proteomes" id="UP000229340">
    <property type="component" value="Chromosome"/>
</dbReference>
<keyword evidence="1" id="KW-0175">Coiled coil</keyword>